<evidence type="ECO:0000256" key="6">
    <source>
        <dbReference type="SAM" id="Phobius"/>
    </source>
</evidence>
<keyword evidence="2" id="KW-0813">Transport</keyword>
<dbReference type="InterPro" id="IPR052524">
    <property type="entry name" value="MFS_Cyanate_Porter"/>
</dbReference>
<keyword evidence="3 6" id="KW-0812">Transmembrane</keyword>
<gene>
    <name evidence="8" type="ORF">NDM98_17875</name>
</gene>
<feature type="transmembrane region" description="Helical" evidence="6">
    <location>
        <begin position="304"/>
        <end position="327"/>
    </location>
</feature>
<feature type="transmembrane region" description="Helical" evidence="6">
    <location>
        <begin position="166"/>
        <end position="187"/>
    </location>
</feature>
<proteinExistence type="predicted"/>
<evidence type="ECO:0000313" key="9">
    <source>
        <dbReference type="Proteomes" id="UP001203665"/>
    </source>
</evidence>
<evidence type="ECO:0000256" key="1">
    <source>
        <dbReference type="ARBA" id="ARBA00004651"/>
    </source>
</evidence>
<accession>A0ABT0XPB4</accession>
<organism evidence="8 9">
    <name type="scientific">Alkalicoccobacillus plakortidis</name>
    <dbReference type="NCBI Taxonomy" id="444060"/>
    <lineage>
        <taxon>Bacteria</taxon>
        <taxon>Bacillati</taxon>
        <taxon>Bacillota</taxon>
        <taxon>Bacilli</taxon>
        <taxon>Bacillales</taxon>
        <taxon>Bacillaceae</taxon>
        <taxon>Alkalicoccobacillus</taxon>
    </lineage>
</organism>
<dbReference type="PROSITE" id="PS50850">
    <property type="entry name" value="MFS"/>
    <property type="match status" value="1"/>
</dbReference>
<feature type="transmembrane region" description="Helical" evidence="6">
    <location>
        <begin position="280"/>
        <end position="298"/>
    </location>
</feature>
<dbReference type="Gene3D" id="1.20.1250.20">
    <property type="entry name" value="MFS general substrate transporter like domains"/>
    <property type="match status" value="1"/>
</dbReference>
<evidence type="ECO:0000256" key="2">
    <source>
        <dbReference type="ARBA" id="ARBA00022448"/>
    </source>
</evidence>
<feature type="transmembrane region" description="Helical" evidence="6">
    <location>
        <begin position="50"/>
        <end position="70"/>
    </location>
</feature>
<keyword evidence="5 6" id="KW-0472">Membrane</keyword>
<feature type="transmembrane region" description="Helical" evidence="6">
    <location>
        <begin position="214"/>
        <end position="235"/>
    </location>
</feature>
<dbReference type="InterPro" id="IPR011701">
    <property type="entry name" value="MFS"/>
</dbReference>
<feature type="domain" description="Major facilitator superfamily (MFS) profile" evidence="7">
    <location>
        <begin position="14"/>
        <end position="394"/>
    </location>
</feature>
<dbReference type="CDD" id="cd17339">
    <property type="entry name" value="MFS_NIMT_CynX_like"/>
    <property type="match status" value="1"/>
</dbReference>
<comment type="subcellular location">
    <subcellularLocation>
        <location evidence="1">Cell membrane</location>
        <topology evidence="1">Multi-pass membrane protein</topology>
    </subcellularLocation>
</comment>
<feature type="transmembrane region" description="Helical" evidence="6">
    <location>
        <begin position="135"/>
        <end position="160"/>
    </location>
</feature>
<evidence type="ECO:0000259" key="7">
    <source>
        <dbReference type="PROSITE" id="PS50850"/>
    </source>
</evidence>
<dbReference type="PANTHER" id="PTHR23523">
    <property type="match status" value="1"/>
</dbReference>
<name>A0ABT0XPB4_9BACI</name>
<keyword evidence="9" id="KW-1185">Reference proteome</keyword>
<dbReference type="InterPro" id="IPR036259">
    <property type="entry name" value="MFS_trans_sf"/>
</dbReference>
<evidence type="ECO:0000256" key="3">
    <source>
        <dbReference type="ARBA" id="ARBA00022692"/>
    </source>
</evidence>
<evidence type="ECO:0000313" key="8">
    <source>
        <dbReference type="EMBL" id="MCM2677112.1"/>
    </source>
</evidence>
<dbReference type="Proteomes" id="UP001203665">
    <property type="component" value="Unassembled WGS sequence"/>
</dbReference>
<comment type="caution">
    <text evidence="8">The sequence shown here is derived from an EMBL/GenBank/DDBJ whole genome shotgun (WGS) entry which is preliminary data.</text>
</comment>
<evidence type="ECO:0000256" key="4">
    <source>
        <dbReference type="ARBA" id="ARBA00022989"/>
    </source>
</evidence>
<dbReference type="EMBL" id="JAMQJY010000003">
    <property type="protein sequence ID" value="MCM2677112.1"/>
    <property type="molecule type" value="Genomic_DNA"/>
</dbReference>
<dbReference type="RefSeq" id="WP_251610576.1">
    <property type="nucleotide sequence ID" value="NZ_JAMQJY010000003.1"/>
</dbReference>
<dbReference type="InterPro" id="IPR020846">
    <property type="entry name" value="MFS_dom"/>
</dbReference>
<dbReference type="SUPFAM" id="SSF103473">
    <property type="entry name" value="MFS general substrate transporter"/>
    <property type="match status" value="1"/>
</dbReference>
<protein>
    <submittedName>
        <fullName evidence="8">MFS transporter</fullName>
    </submittedName>
</protein>
<sequence length="404" mass="42431">MNQHSHFFSNKKNLLLILGIAVIAFNLRPAITSVGPVIGSIRTDFGLSNGAAGLITTLPLLSFAILSPIAPRIGQKLGFEGAIVAGLCVLLLGIVLRATGFLSFLFIGTALVGVGIAICNVLLPGLAKLHFPLKVGLITSVYSTLMSVFAALASGITVPLAEGAGLGWNTTLFLWGGLVLLGLAVWVPQLRGKNSEPRPEEVQPLSSSLWKSPIAWQVTLFMGLQSFLFYSSVAWLPEIMQSHGMNIAAAGWMLSLMQFAGLPGNFLAPIIAGKMKDQRAIVIVISIFYTLGVCGLIIGGSTTFLVISIILMGLASGSSISLALTLIGLRSANAKQASKLSGMSQSLGYLLAASGPIVIGLVFDFFHTWTAPLLLFIVILAAMVITGLGAGRNQYAVRELEAGN</sequence>
<evidence type="ECO:0000256" key="5">
    <source>
        <dbReference type="ARBA" id="ARBA00023136"/>
    </source>
</evidence>
<dbReference type="PANTHER" id="PTHR23523:SF2">
    <property type="entry name" value="2-NITROIMIDAZOLE TRANSPORTER"/>
    <property type="match status" value="1"/>
</dbReference>
<keyword evidence="4 6" id="KW-1133">Transmembrane helix</keyword>
<reference evidence="8" key="1">
    <citation type="submission" date="2022-06" db="EMBL/GenBank/DDBJ databases">
        <title>Alkalicoccobacillus porphyridii sp. nov., isolated from a marine red alga, Porphyridium purpureum and reclassification of Shouchella plakortidis and Shouchella gibsonii as Alkalicoccobacillus plakortidis comb. nov. and Alkalicoccobacillus gibsonii comb. nov.</title>
        <authorList>
            <person name="Kim K.H."/>
            <person name="Lee J.K."/>
            <person name="Han D.M."/>
            <person name="Baek J.H."/>
            <person name="Jeon C.O."/>
        </authorList>
    </citation>
    <scope>NUCLEOTIDE SEQUENCE</scope>
    <source>
        <strain evidence="8">DSM 19153</strain>
    </source>
</reference>
<dbReference type="Pfam" id="PF07690">
    <property type="entry name" value="MFS_1"/>
    <property type="match status" value="1"/>
</dbReference>
<feature type="transmembrane region" description="Helical" evidence="6">
    <location>
        <begin position="77"/>
        <end position="96"/>
    </location>
</feature>
<feature type="transmembrane region" description="Helical" evidence="6">
    <location>
        <begin position="347"/>
        <end position="367"/>
    </location>
</feature>
<feature type="transmembrane region" description="Helical" evidence="6">
    <location>
        <begin position="373"/>
        <end position="391"/>
    </location>
</feature>
<feature type="transmembrane region" description="Helical" evidence="6">
    <location>
        <begin position="102"/>
        <end position="123"/>
    </location>
</feature>